<dbReference type="Proteomes" id="UP000231702">
    <property type="component" value="Unassembled WGS sequence"/>
</dbReference>
<comment type="caution">
    <text evidence="1">The sequence shown here is derived from an EMBL/GenBank/DDBJ whole genome shotgun (WGS) entry which is preliminary data.</text>
</comment>
<dbReference type="SUPFAM" id="SSF53756">
    <property type="entry name" value="UDP-Glycosyltransferase/glycogen phosphorylase"/>
    <property type="match status" value="1"/>
</dbReference>
<proteinExistence type="predicted"/>
<keyword evidence="2" id="KW-1185">Reference proteome</keyword>
<evidence type="ECO:0000313" key="2">
    <source>
        <dbReference type="Proteomes" id="UP000231702"/>
    </source>
</evidence>
<dbReference type="EMBL" id="PGTD01000011">
    <property type="protein sequence ID" value="PJE30991.1"/>
    <property type="molecule type" value="Genomic_DNA"/>
</dbReference>
<dbReference type="PANTHER" id="PTHR12526">
    <property type="entry name" value="GLYCOSYLTRANSFERASE"/>
    <property type="match status" value="1"/>
</dbReference>
<organism evidence="1 2">
    <name type="scientific">Pseudooceanicola antarcticus</name>
    <dbReference type="NCBI Taxonomy" id="1247613"/>
    <lineage>
        <taxon>Bacteria</taxon>
        <taxon>Pseudomonadati</taxon>
        <taxon>Pseudomonadota</taxon>
        <taxon>Alphaproteobacteria</taxon>
        <taxon>Rhodobacterales</taxon>
        <taxon>Paracoccaceae</taxon>
        <taxon>Pseudooceanicola</taxon>
    </lineage>
</organism>
<dbReference type="CDD" id="cd03801">
    <property type="entry name" value="GT4_PimA-like"/>
    <property type="match status" value="1"/>
</dbReference>
<gene>
    <name evidence="1" type="ORF">CVM39_04125</name>
</gene>
<dbReference type="Pfam" id="PF13692">
    <property type="entry name" value="Glyco_trans_1_4"/>
    <property type="match status" value="1"/>
</dbReference>
<reference evidence="1 2" key="1">
    <citation type="journal article" date="2018" name="Int. J. Syst. Evol. Microbiol.">
        <title>Pseudooceanicola lipolyticus sp. nov., a marine alphaproteobacterium, reclassification of Oceanicola flagellatus as Pseudooceanicola flagellatus comb. nov. and emended description of the genus Pseudooceanicola.</title>
        <authorList>
            <person name="Huang M.-M."/>
            <person name="Guo L.-L."/>
            <person name="Wu Y.-H."/>
            <person name="Lai Q.-L."/>
            <person name="Shao Z.-Z."/>
            <person name="Wang C.-S."/>
            <person name="Wu M."/>
            <person name="Xu X.-W."/>
        </authorList>
    </citation>
    <scope>NUCLEOTIDE SEQUENCE [LARGE SCALE GENOMIC DNA]</scope>
    <source>
        <strain evidence="1 2">Ar-45</strain>
    </source>
</reference>
<sequence>MFVIQVISYNYETPVSGADARNHGVAHTLRQSGELCQLAVNQPEEIRQPLPETLARLPRPDLVVIEGVALMAQALACRAAWPGVPLVFDFHNVESNLLRQIDRARLPALLRPLAGVFFRRRWQAAAELDRQALEMADRVWLCSEDDRALALELCPEAAPRLSVLPNTMPHWCEGATPRDSRAFSAPEVLFVGHLGYAPNKHAARRLAADILPALRRDFPEARLTIAGRSPNRRLRRDLAGHDNVTLVADPAEVAPLYDRADLTILPLTEGGGSRIKVLEALATGCPIVASAKAVEGLALEPGRHYLPAESAAEAASATARLMREPETRAQLIAEGAQLVRARYSQATIDRLVTEDIARLLPKP</sequence>
<evidence type="ECO:0000313" key="1">
    <source>
        <dbReference type="EMBL" id="PJE30991.1"/>
    </source>
</evidence>
<accession>A0ABX4MRS0</accession>
<protein>
    <submittedName>
        <fullName evidence="1">Uncharacterized protein</fullName>
    </submittedName>
</protein>
<name>A0ABX4MRS0_9RHOB</name>
<dbReference type="Gene3D" id="3.40.50.2000">
    <property type="entry name" value="Glycogen Phosphorylase B"/>
    <property type="match status" value="2"/>
</dbReference>